<dbReference type="EMBL" id="CP046052">
    <property type="protein sequence ID" value="QGM45044.1"/>
    <property type="molecule type" value="Genomic_DNA"/>
</dbReference>
<dbReference type="AlphaFoldDB" id="A0A6B8K9T4"/>
<evidence type="ECO:0000256" key="3">
    <source>
        <dbReference type="ARBA" id="ARBA00023136"/>
    </source>
</evidence>
<dbReference type="PANTHER" id="PTHR34001">
    <property type="entry name" value="BLL7405 PROTEIN"/>
    <property type="match status" value="1"/>
</dbReference>
<dbReference type="PANTHER" id="PTHR34001:SF3">
    <property type="entry name" value="BLL7405 PROTEIN"/>
    <property type="match status" value="1"/>
</dbReference>
<evidence type="ECO:0000313" key="9">
    <source>
        <dbReference type="Proteomes" id="UP000309061"/>
    </source>
</evidence>
<dbReference type="GO" id="GO:0009279">
    <property type="term" value="C:cell outer membrane"/>
    <property type="evidence" value="ECO:0007669"/>
    <property type="project" value="UniProtKB-SubCell"/>
</dbReference>
<sequence>MKVLPMKIIGFASALAITLAAGSGRAADLPSHKAPPPAYAPPSFVWTGCHAGINAGGGWGQTQWKDTFGNSALLQGDFDGNNAGNTAATDQSGGVIGGQIGCDYQFSGGWVLGVEAKFSGATISSTNVDQFNQNWSLRNNTDWFGTVTGRVGYAPIDPLLIYGRAGFAYADNKAAITNAGFLIGSGALQTRTGWTAGGGFEWAFAPNWSVFLEGNYHNLGGQDDYFPGNAAGAQNPFGAHTRQTFETLTVGANYRVNFFGPAPVAARY</sequence>
<dbReference type="InterPro" id="IPR051692">
    <property type="entry name" value="OMP-like"/>
</dbReference>
<dbReference type="OrthoDB" id="9815357at2"/>
<evidence type="ECO:0000256" key="5">
    <source>
        <dbReference type="ARBA" id="ARBA00038306"/>
    </source>
</evidence>
<protein>
    <submittedName>
        <fullName evidence="8">Outer membrane beta-barrel protein</fullName>
    </submittedName>
</protein>
<evidence type="ECO:0000256" key="4">
    <source>
        <dbReference type="ARBA" id="ARBA00023237"/>
    </source>
</evidence>
<proteinExistence type="inferred from homology"/>
<evidence type="ECO:0000256" key="1">
    <source>
        <dbReference type="ARBA" id="ARBA00004442"/>
    </source>
</evidence>
<dbReference type="InterPro" id="IPR011250">
    <property type="entry name" value="OMP/PagP_B-barrel"/>
</dbReference>
<feature type="chain" id="PRO_5025583503" evidence="6">
    <location>
        <begin position="27"/>
        <end position="268"/>
    </location>
</feature>
<reference evidence="8 9" key="1">
    <citation type="submission" date="2019-11" db="EMBL/GenBank/DDBJ databases">
        <title>The genome sequence of Methylocystis heyeri.</title>
        <authorList>
            <person name="Oshkin I.Y."/>
            <person name="Miroshnikov K."/>
            <person name="Dedysh S.N."/>
        </authorList>
    </citation>
    <scope>NUCLEOTIDE SEQUENCE [LARGE SCALE GENOMIC DNA]</scope>
    <source>
        <strain evidence="8 9">H2</strain>
    </source>
</reference>
<evidence type="ECO:0000256" key="2">
    <source>
        <dbReference type="ARBA" id="ARBA00022729"/>
    </source>
</evidence>
<evidence type="ECO:0000313" key="8">
    <source>
        <dbReference type="EMBL" id="QGM45044.1"/>
    </source>
</evidence>
<keyword evidence="9" id="KW-1185">Reference proteome</keyword>
<name>A0A6B8K9T4_9HYPH</name>
<dbReference type="Proteomes" id="UP000309061">
    <property type="component" value="Chromosome"/>
</dbReference>
<keyword evidence="4" id="KW-0998">Cell outer membrane</keyword>
<feature type="signal peptide" evidence="6">
    <location>
        <begin position="1"/>
        <end position="26"/>
    </location>
</feature>
<organism evidence="8 9">
    <name type="scientific">Methylocystis heyeri</name>
    <dbReference type="NCBI Taxonomy" id="391905"/>
    <lineage>
        <taxon>Bacteria</taxon>
        <taxon>Pseudomonadati</taxon>
        <taxon>Pseudomonadota</taxon>
        <taxon>Alphaproteobacteria</taxon>
        <taxon>Hyphomicrobiales</taxon>
        <taxon>Methylocystaceae</taxon>
        <taxon>Methylocystis</taxon>
    </lineage>
</organism>
<gene>
    <name evidence="8" type="ORF">H2LOC_004705</name>
</gene>
<dbReference type="InterPro" id="IPR027385">
    <property type="entry name" value="Beta-barrel_OMP"/>
</dbReference>
<keyword evidence="2 6" id="KW-0732">Signal</keyword>
<comment type="subcellular location">
    <subcellularLocation>
        <location evidence="1">Cell outer membrane</location>
    </subcellularLocation>
</comment>
<dbReference type="SUPFAM" id="SSF56925">
    <property type="entry name" value="OMPA-like"/>
    <property type="match status" value="1"/>
</dbReference>
<dbReference type="Gene3D" id="2.40.160.20">
    <property type="match status" value="1"/>
</dbReference>
<accession>A0A6B8K9T4</accession>
<evidence type="ECO:0000256" key="6">
    <source>
        <dbReference type="SAM" id="SignalP"/>
    </source>
</evidence>
<keyword evidence="3" id="KW-0472">Membrane</keyword>
<feature type="domain" description="Outer membrane protein beta-barrel" evidence="7">
    <location>
        <begin position="51"/>
        <end position="229"/>
    </location>
</feature>
<dbReference type="KEGG" id="mhey:H2LOC_004705"/>
<dbReference type="Pfam" id="PF13505">
    <property type="entry name" value="OMP_b-brl"/>
    <property type="match status" value="1"/>
</dbReference>
<evidence type="ECO:0000259" key="7">
    <source>
        <dbReference type="Pfam" id="PF13505"/>
    </source>
</evidence>
<comment type="similarity">
    <text evidence="5">Belongs to the Omp25/RopB family.</text>
</comment>
<dbReference type="RefSeq" id="WP_136495334.1">
    <property type="nucleotide sequence ID" value="NZ_CP046052.1"/>
</dbReference>